<dbReference type="SMART" id="SM00674">
    <property type="entry name" value="CENPB"/>
    <property type="match status" value="1"/>
</dbReference>
<dbReference type="PANTHER" id="PTHR19303">
    <property type="entry name" value="TRANSPOSON"/>
    <property type="match status" value="1"/>
</dbReference>
<feature type="domain" description="HTH CENPB-type" evidence="3">
    <location>
        <begin position="56"/>
        <end position="121"/>
    </location>
</feature>
<reference evidence="5" key="1">
    <citation type="submission" date="2023-01" db="EMBL/GenBank/DDBJ databases">
        <title>The chitinases involved in constricting ring structure development in the nematode-trapping fungus Drechslerella dactyloides.</title>
        <authorList>
            <person name="Wang R."/>
            <person name="Zhang L."/>
            <person name="Tang P."/>
            <person name="Li S."/>
            <person name="Liang L."/>
        </authorList>
    </citation>
    <scope>NUCLEOTIDE SEQUENCE</scope>
    <source>
        <strain evidence="5">YMF1.00031</strain>
    </source>
</reference>
<dbReference type="Pfam" id="PF03221">
    <property type="entry name" value="HTH_Tnp_Tc5"/>
    <property type="match status" value="1"/>
</dbReference>
<keyword evidence="1" id="KW-0238">DNA-binding</keyword>
<feature type="region of interest" description="Disordered" evidence="2">
    <location>
        <begin position="510"/>
        <end position="547"/>
    </location>
</feature>
<name>A0AAD6ITN7_DREDA</name>
<dbReference type="GO" id="GO:0003677">
    <property type="term" value="F:DNA binding"/>
    <property type="evidence" value="ECO:0007669"/>
    <property type="project" value="UniProtKB-KW"/>
</dbReference>
<keyword evidence="6" id="KW-1185">Reference proteome</keyword>
<protein>
    <submittedName>
        <fullName evidence="5">DDE-domain-containing protein</fullName>
    </submittedName>
</protein>
<evidence type="ECO:0000256" key="1">
    <source>
        <dbReference type="ARBA" id="ARBA00023125"/>
    </source>
</evidence>
<dbReference type="InterPro" id="IPR050863">
    <property type="entry name" value="CenT-Element_Derived"/>
</dbReference>
<feature type="compositionally biased region" description="Low complexity" evidence="2">
    <location>
        <begin position="532"/>
        <end position="547"/>
    </location>
</feature>
<dbReference type="Gene3D" id="3.30.420.10">
    <property type="entry name" value="Ribonuclease H-like superfamily/Ribonuclease H"/>
    <property type="match status" value="1"/>
</dbReference>
<dbReference type="EMBL" id="JAQGDS010000009">
    <property type="protein sequence ID" value="KAJ6258182.1"/>
    <property type="molecule type" value="Genomic_DNA"/>
</dbReference>
<evidence type="ECO:0000313" key="6">
    <source>
        <dbReference type="Proteomes" id="UP001221413"/>
    </source>
</evidence>
<dbReference type="AlphaFoldDB" id="A0AAD6ITN7"/>
<dbReference type="EMBL" id="JAQGDS010000009">
    <property type="protein sequence ID" value="KAJ6258051.1"/>
    <property type="molecule type" value="Genomic_DNA"/>
</dbReference>
<evidence type="ECO:0000313" key="5">
    <source>
        <dbReference type="EMBL" id="KAJ6258182.1"/>
    </source>
</evidence>
<evidence type="ECO:0000313" key="4">
    <source>
        <dbReference type="EMBL" id="KAJ6258051.1"/>
    </source>
</evidence>
<evidence type="ECO:0000259" key="3">
    <source>
        <dbReference type="PROSITE" id="PS51253"/>
    </source>
</evidence>
<comment type="caution">
    <text evidence="5">The sequence shown here is derived from an EMBL/GenBank/DDBJ whole genome shotgun (WGS) entry which is preliminary data.</text>
</comment>
<dbReference type="PROSITE" id="PS51253">
    <property type="entry name" value="HTH_CENPB"/>
    <property type="match status" value="1"/>
</dbReference>
<organism evidence="5 6">
    <name type="scientific">Drechslerella dactyloides</name>
    <name type="common">Nematode-trapping fungus</name>
    <name type="synonym">Arthrobotrys dactyloides</name>
    <dbReference type="NCBI Taxonomy" id="74499"/>
    <lineage>
        <taxon>Eukaryota</taxon>
        <taxon>Fungi</taxon>
        <taxon>Dikarya</taxon>
        <taxon>Ascomycota</taxon>
        <taxon>Pezizomycotina</taxon>
        <taxon>Orbiliomycetes</taxon>
        <taxon>Orbiliales</taxon>
        <taxon>Orbiliaceae</taxon>
        <taxon>Drechslerella</taxon>
    </lineage>
</organism>
<proteinExistence type="predicted"/>
<accession>A0AAD6ITN7</accession>
<dbReference type="Pfam" id="PF03184">
    <property type="entry name" value="DDE_1"/>
    <property type="match status" value="1"/>
</dbReference>
<dbReference type="InterPro" id="IPR006600">
    <property type="entry name" value="HTH_CenpB_DNA-bd_dom"/>
</dbReference>
<dbReference type="InterPro" id="IPR004875">
    <property type="entry name" value="DDE_SF_endonuclease_dom"/>
</dbReference>
<dbReference type="InterPro" id="IPR036397">
    <property type="entry name" value="RNaseH_sf"/>
</dbReference>
<sequence>MHRQFDPEKEEKVQAAIKAWKEGRAPSLNQAAVMRGVPSSTVRHRAAGRSPHTLLETQPKNQLLTAAQERALSKWIIDLWSHGFPARYDLLRSMASQLGGCKIGKNWVTRFLKRHPELTTVRSRMLEDKRGKANDIEAIIEWFTLFNCLVRKHKILPQNIWNMDEKGFMIGWAKAANVIVPTAHKRQRFCVHDGGRESVTMVECVSATGEHCAPMVIFPGKVHLAGWHEGRDSRDGWYWALSKKGVTNEELALKWLEHCFQPKSAQVAGPSSNRSQRMLILDGHGSHVSTAFIDYCGQQRILLLCLPPHSTHYLQPLDVGLFSHYARAYSDAVSSFCRYGGTGIGKREFIDLIAPVRQAAFTEKAITGGWKGAGLLPFDPLYVLNKIPSFTVADHRDLLDPIVDDLEAHMPAAGAFKTPACERILVSYVNDIRRAIDEILPSPLQHKFDKITKVAEASYAQQQILQATNNELQQALRQQRGRQQAGGRRHLSKARVLADVDIPMLVEQAQQRTKQDEQRTMQRVTRSQARLAAAGTATNDTAGAGDTTVQLTPECLTLLALR</sequence>
<evidence type="ECO:0000256" key="2">
    <source>
        <dbReference type="SAM" id="MobiDB-lite"/>
    </source>
</evidence>
<gene>
    <name evidence="4" type="ORF">Dda_6963</name>
    <name evidence="5" type="ORF">Dda_7101</name>
</gene>
<dbReference type="PANTHER" id="PTHR19303:SF74">
    <property type="entry name" value="POGO TRANSPOSABLE ELEMENT WITH KRAB DOMAIN"/>
    <property type="match status" value="1"/>
</dbReference>
<dbReference type="GO" id="GO:0005634">
    <property type="term" value="C:nucleus"/>
    <property type="evidence" value="ECO:0007669"/>
    <property type="project" value="TreeGrafter"/>
</dbReference>
<dbReference type="Proteomes" id="UP001221413">
    <property type="component" value="Unassembled WGS sequence"/>
</dbReference>